<evidence type="ECO:0000313" key="1">
    <source>
        <dbReference type="EMBL" id="KAF5188825.1"/>
    </source>
</evidence>
<sequence length="75" mass="8218">MSHTFKVAMTTKFPTYLGVPSILGRASMDQLQPLLERFHRNDQGGFLGAVNQDILCGNALLVEFTAMKLAMTVAC</sequence>
<dbReference type="Proteomes" id="UP000554482">
    <property type="component" value="Unassembled WGS sequence"/>
</dbReference>
<dbReference type="AlphaFoldDB" id="A0A7J6VXA2"/>
<organism evidence="1 2">
    <name type="scientific">Thalictrum thalictroides</name>
    <name type="common">Rue-anemone</name>
    <name type="synonym">Anemone thalictroides</name>
    <dbReference type="NCBI Taxonomy" id="46969"/>
    <lineage>
        <taxon>Eukaryota</taxon>
        <taxon>Viridiplantae</taxon>
        <taxon>Streptophyta</taxon>
        <taxon>Embryophyta</taxon>
        <taxon>Tracheophyta</taxon>
        <taxon>Spermatophyta</taxon>
        <taxon>Magnoliopsida</taxon>
        <taxon>Ranunculales</taxon>
        <taxon>Ranunculaceae</taxon>
        <taxon>Thalictroideae</taxon>
        <taxon>Thalictrum</taxon>
    </lineage>
</organism>
<keyword evidence="2" id="KW-1185">Reference proteome</keyword>
<reference evidence="1 2" key="1">
    <citation type="submission" date="2020-06" db="EMBL/GenBank/DDBJ databases">
        <title>Transcriptomic and genomic resources for Thalictrum thalictroides and T. hernandezii: Facilitating candidate gene discovery in an emerging model plant lineage.</title>
        <authorList>
            <person name="Arias T."/>
            <person name="Riano-Pachon D.M."/>
            <person name="Di Stilio V.S."/>
        </authorList>
    </citation>
    <scope>NUCLEOTIDE SEQUENCE [LARGE SCALE GENOMIC DNA]</scope>
    <source>
        <strain evidence="2">cv. WT478/WT964</strain>
        <tissue evidence="1">Leaves</tissue>
    </source>
</reference>
<name>A0A7J6VXA2_THATH</name>
<gene>
    <name evidence="1" type="ORF">FRX31_021588</name>
</gene>
<accession>A0A7J6VXA2</accession>
<comment type="caution">
    <text evidence="1">The sequence shown here is derived from an EMBL/GenBank/DDBJ whole genome shotgun (WGS) entry which is preliminary data.</text>
</comment>
<dbReference type="EMBL" id="JABWDY010026274">
    <property type="protein sequence ID" value="KAF5188825.1"/>
    <property type="molecule type" value="Genomic_DNA"/>
</dbReference>
<proteinExistence type="predicted"/>
<protein>
    <submittedName>
        <fullName evidence="1">Uncharacterized protein</fullName>
    </submittedName>
</protein>
<evidence type="ECO:0000313" key="2">
    <source>
        <dbReference type="Proteomes" id="UP000554482"/>
    </source>
</evidence>